<dbReference type="PANTHER" id="PTHR10000">
    <property type="entry name" value="PHOSPHOSERINE PHOSPHATASE"/>
    <property type="match status" value="1"/>
</dbReference>
<keyword evidence="2" id="KW-1185">Reference proteome</keyword>
<dbReference type="Gene3D" id="3.30.1240.10">
    <property type="match status" value="1"/>
</dbReference>
<dbReference type="PANTHER" id="PTHR10000:SF8">
    <property type="entry name" value="HAD SUPERFAMILY HYDROLASE-LIKE, TYPE 3"/>
    <property type="match status" value="1"/>
</dbReference>
<dbReference type="GO" id="GO:0016791">
    <property type="term" value="F:phosphatase activity"/>
    <property type="evidence" value="ECO:0007669"/>
    <property type="project" value="TreeGrafter"/>
</dbReference>
<dbReference type="GO" id="GO:0005829">
    <property type="term" value="C:cytosol"/>
    <property type="evidence" value="ECO:0007669"/>
    <property type="project" value="TreeGrafter"/>
</dbReference>
<dbReference type="GO" id="GO:0000287">
    <property type="term" value="F:magnesium ion binding"/>
    <property type="evidence" value="ECO:0007669"/>
    <property type="project" value="TreeGrafter"/>
</dbReference>
<evidence type="ECO:0000313" key="1">
    <source>
        <dbReference type="EMBL" id="EPD31427.1"/>
    </source>
</evidence>
<dbReference type="PROSITE" id="PS01228">
    <property type="entry name" value="COF_1"/>
    <property type="match status" value="1"/>
</dbReference>
<protein>
    <submittedName>
        <fullName evidence="1">Cof-like hydrolase</fullName>
    </submittedName>
</protein>
<comment type="caution">
    <text evidence="1">The sequence shown here is derived from an EMBL/GenBank/DDBJ whole genome shotgun (WGS) entry which is preliminary data.</text>
</comment>
<gene>
    <name evidence="1" type="ORF">HMPREF9238_01198</name>
</gene>
<evidence type="ECO:0000313" key="2">
    <source>
        <dbReference type="Proteomes" id="UP000014387"/>
    </source>
</evidence>
<dbReference type="Pfam" id="PF08282">
    <property type="entry name" value="Hydrolase_3"/>
    <property type="match status" value="1"/>
</dbReference>
<accession>A0A9W5RFG6</accession>
<dbReference type="OrthoDB" id="3180855at2"/>
<dbReference type="Proteomes" id="UP000014387">
    <property type="component" value="Unassembled WGS sequence"/>
</dbReference>
<dbReference type="SUPFAM" id="SSF56784">
    <property type="entry name" value="HAD-like"/>
    <property type="match status" value="1"/>
</dbReference>
<dbReference type="EMBL" id="AGWN01000001">
    <property type="protein sequence ID" value="EPD31427.1"/>
    <property type="molecule type" value="Genomic_DNA"/>
</dbReference>
<organism evidence="1 2">
    <name type="scientific">Gleimia europaea ACS-120-V-Col10b</name>
    <dbReference type="NCBI Taxonomy" id="883069"/>
    <lineage>
        <taxon>Bacteria</taxon>
        <taxon>Bacillati</taxon>
        <taxon>Actinomycetota</taxon>
        <taxon>Actinomycetes</taxon>
        <taxon>Actinomycetales</taxon>
        <taxon>Actinomycetaceae</taxon>
        <taxon>Gleimia</taxon>
    </lineage>
</organism>
<dbReference type="InterPro" id="IPR023214">
    <property type="entry name" value="HAD_sf"/>
</dbReference>
<dbReference type="InterPro" id="IPR036412">
    <property type="entry name" value="HAD-like_sf"/>
</dbReference>
<reference evidence="1 2" key="1">
    <citation type="submission" date="2013-05" db="EMBL/GenBank/DDBJ databases">
        <title>The Genome Sequence of Actinomyces europaeus ACS-120-V-COL10B.</title>
        <authorList>
            <consortium name="The Broad Institute Genomics Platform"/>
            <person name="Earl A."/>
            <person name="Ward D."/>
            <person name="Feldgarden M."/>
            <person name="Gevers D."/>
            <person name="Saerens B."/>
            <person name="Vaneechoutte M."/>
            <person name="Walker B."/>
            <person name="Young S."/>
            <person name="Zeng Q."/>
            <person name="Gargeya S."/>
            <person name="Fitzgerald M."/>
            <person name="Haas B."/>
            <person name="Abouelleil A."/>
            <person name="Allen A.W."/>
            <person name="Alvarado L."/>
            <person name="Arachchi H.M."/>
            <person name="Berlin A.M."/>
            <person name="Chapman S.B."/>
            <person name="Gainer-Dewar J."/>
            <person name="Goldberg J."/>
            <person name="Griggs A."/>
            <person name="Gujja S."/>
            <person name="Hansen M."/>
            <person name="Howarth C."/>
            <person name="Imamovic A."/>
            <person name="Ireland A."/>
            <person name="Larimer J."/>
            <person name="McCowan C."/>
            <person name="Murphy C."/>
            <person name="Pearson M."/>
            <person name="Poon T.W."/>
            <person name="Priest M."/>
            <person name="Roberts A."/>
            <person name="Saif S."/>
            <person name="Shea T."/>
            <person name="Sisk P."/>
            <person name="Sykes S."/>
            <person name="Wortman J."/>
            <person name="Nusbaum C."/>
            <person name="Birren B."/>
        </authorList>
    </citation>
    <scope>NUCLEOTIDE SEQUENCE [LARGE SCALE GENOMIC DNA]</scope>
    <source>
        <strain evidence="1 2">ACS-120-V-Col10b</strain>
    </source>
</reference>
<dbReference type="PROSITE" id="PS01229">
    <property type="entry name" value="COF_2"/>
    <property type="match status" value="1"/>
</dbReference>
<dbReference type="InterPro" id="IPR006379">
    <property type="entry name" value="HAD-SF_hydro_IIB"/>
</dbReference>
<name>A0A9W5RFG6_9ACTO</name>
<dbReference type="RefSeq" id="WP_016444538.1">
    <property type="nucleotide sequence ID" value="NZ_KE150266.1"/>
</dbReference>
<dbReference type="NCBIfam" id="TIGR01484">
    <property type="entry name" value="HAD-SF-IIB"/>
    <property type="match status" value="1"/>
</dbReference>
<dbReference type="AlphaFoldDB" id="A0A9W5RFG6"/>
<proteinExistence type="predicted"/>
<keyword evidence="1" id="KW-0378">Hydrolase</keyword>
<dbReference type="Gene3D" id="3.40.50.1000">
    <property type="entry name" value="HAD superfamily/HAD-like"/>
    <property type="match status" value="1"/>
</dbReference>
<sequence>MAKSLLTPPPTTLAPIPFEDLVQQASAALPDSLEQTGPGMLVALDIDGTLLTADGASPAVLDTIERLQCVGVNVVIATGRGVGATLPVLSEVGIHDGWAVVSNGAIVMRIEDGQYEVVFKRYFDPSPLIDQVTQHLPEAILAVEDDSMYYRVSREFPPRELIEEFRIDDLEGLKSKPVTKLVVRMPGMSVADFEARVNELDMLNLSYAIGWTAWMDVNAPDTTKASSLEWLRGELDVPFTGSVAVGDGTNDMAMLRWAHHSVAMAGAIEQVRECANAVTGPVEYDGAAAVMEALLRRAAGNKNGSLM</sequence>